<dbReference type="EMBL" id="DSRT01000194">
    <property type="protein sequence ID" value="HGW29976.1"/>
    <property type="molecule type" value="Genomic_DNA"/>
</dbReference>
<accession>A0A7C4XIR5</accession>
<evidence type="ECO:0000256" key="1">
    <source>
        <dbReference type="PROSITE-ProRule" id="PRU01076"/>
    </source>
</evidence>
<keyword evidence="1 3" id="KW-0238">DNA-binding</keyword>
<dbReference type="InterPro" id="IPR037914">
    <property type="entry name" value="SpoVT-AbrB_sf"/>
</dbReference>
<evidence type="ECO:0000259" key="2">
    <source>
        <dbReference type="PROSITE" id="PS51740"/>
    </source>
</evidence>
<dbReference type="GO" id="GO:0003677">
    <property type="term" value="F:DNA binding"/>
    <property type="evidence" value="ECO:0007669"/>
    <property type="project" value="UniProtKB-UniRule"/>
</dbReference>
<dbReference type="NCBIfam" id="TIGR01439">
    <property type="entry name" value="lp_hng_hel_AbrB"/>
    <property type="match status" value="1"/>
</dbReference>
<organism evidence="3">
    <name type="scientific">candidate division WWE3 bacterium</name>
    <dbReference type="NCBI Taxonomy" id="2053526"/>
    <lineage>
        <taxon>Bacteria</taxon>
        <taxon>Katanobacteria</taxon>
    </lineage>
</organism>
<sequence length="80" mass="9137">MAITSAITSKYQIHIPKEIRKQIKIKAPSRARISVVENKIVIEPIEKTSILDLPKRLAKYTKGKKFDIGSIRDLIDYSDL</sequence>
<dbReference type="Gene3D" id="2.10.260.10">
    <property type="match status" value="1"/>
</dbReference>
<reference evidence="3" key="1">
    <citation type="journal article" date="2020" name="mSystems">
        <title>Genome- and Community-Level Interaction Insights into Carbon Utilization and Element Cycling Functions of Hydrothermarchaeota in Hydrothermal Sediment.</title>
        <authorList>
            <person name="Zhou Z."/>
            <person name="Liu Y."/>
            <person name="Xu W."/>
            <person name="Pan J."/>
            <person name="Luo Z.H."/>
            <person name="Li M."/>
        </authorList>
    </citation>
    <scope>NUCLEOTIDE SEQUENCE [LARGE SCALE GENOMIC DNA]</scope>
    <source>
        <strain evidence="3">SpSt-417</strain>
    </source>
</reference>
<evidence type="ECO:0000313" key="3">
    <source>
        <dbReference type="EMBL" id="HGW29976.1"/>
    </source>
</evidence>
<dbReference type="Pfam" id="PF04014">
    <property type="entry name" value="MazE_antitoxin"/>
    <property type="match status" value="1"/>
</dbReference>
<dbReference type="InterPro" id="IPR007159">
    <property type="entry name" value="SpoVT-AbrB_dom"/>
</dbReference>
<dbReference type="SMART" id="SM00966">
    <property type="entry name" value="SpoVT_AbrB"/>
    <property type="match status" value="1"/>
</dbReference>
<comment type="caution">
    <text evidence="3">The sequence shown here is derived from an EMBL/GenBank/DDBJ whole genome shotgun (WGS) entry which is preliminary data.</text>
</comment>
<feature type="domain" description="SpoVT-AbrB" evidence="2">
    <location>
        <begin position="2"/>
        <end position="47"/>
    </location>
</feature>
<dbReference type="SUPFAM" id="SSF89447">
    <property type="entry name" value="AbrB/MazE/MraZ-like"/>
    <property type="match status" value="1"/>
</dbReference>
<gene>
    <name evidence="3" type="ORF">ENR63_03585</name>
</gene>
<name>A0A7C4XIR5_UNCKA</name>
<protein>
    <submittedName>
        <fullName evidence="3">AbrB/MazE/SpoVT family DNA-binding domain-containing protein</fullName>
    </submittedName>
</protein>
<proteinExistence type="predicted"/>
<dbReference type="AlphaFoldDB" id="A0A7C4XIR5"/>
<dbReference type="PROSITE" id="PS51740">
    <property type="entry name" value="SPOVT_ABRB"/>
    <property type="match status" value="1"/>
</dbReference>